<gene>
    <name evidence="2" type="ORF">FLK61_40725</name>
</gene>
<keyword evidence="1" id="KW-1133">Transmembrane helix</keyword>
<dbReference type="AlphaFoldDB" id="A0A859FJF0"/>
<feature type="transmembrane region" description="Helical" evidence="1">
    <location>
        <begin position="58"/>
        <end position="77"/>
    </location>
</feature>
<keyword evidence="1" id="KW-0812">Transmembrane</keyword>
<evidence type="ECO:0000313" key="3">
    <source>
        <dbReference type="Proteomes" id="UP000318138"/>
    </source>
</evidence>
<name>A0A859FJF0_9BACI</name>
<accession>A0A859FJF0</accession>
<evidence type="ECO:0000256" key="1">
    <source>
        <dbReference type="SAM" id="Phobius"/>
    </source>
</evidence>
<dbReference type="RefSeq" id="WP_176010894.1">
    <property type="nucleotide sequence ID" value="NZ_CP041372.2"/>
</dbReference>
<protein>
    <submittedName>
        <fullName evidence="2">Uncharacterized protein</fullName>
    </submittedName>
</protein>
<sequence>MTSIGLVLYMMPLVSFVVGVGSGYAIRDQRLTLLMIPLALVSLHSVMIFGAFGLAYNHWLFAAAMLAGIITVGGTMLGETINQRYPAAVLFNKINRIMRG</sequence>
<evidence type="ECO:0000313" key="2">
    <source>
        <dbReference type="EMBL" id="QKS72927.1"/>
    </source>
</evidence>
<proteinExistence type="predicted"/>
<keyword evidence="3" id="KW-1185">Reference proteome</keyword>
<reference evidence="3" key="1">
    <citation type="submission" date="2019-07" db="EMBL/GenBank/DDBJ databases">
        <title>Bacillus alkalisoli sp. nov. isolated from saline soil.</title>
        <authorList>
            <person name="Sun J.-Q."/>
            <person name="Xu L."/>
        </authorList>
    </citation>
    <scope>NUCLEOTIDE SEQUENCE [LARGE SCALE GENOMIC DNA]</scope>
    <source>
        <strain evidence="3">M4U3P1</strain>
    </source>
</reference>
<keyword evidence="1" id="KW-0472">Membrane</keyword>
<dbReference type="EMBL" id="CP041372">
    <property type="protein sequence ID" value="QKS72927.1"/>
    <property type="molecule type" value="Genomic_DNA"/>
</dbReference>
<dbReference type="KEGG" id="psua:FLK61_40725"/>
<feature type="transmembrane region" description="Helical" evidence="1">
    <location>
        <begin position="6"/>
        <end position="26"/>
    </location>
</feature>
<organism evidence="2 3">
    <name type="scientific">Paenalkalicoccus suaedae</name>
    <dbReference type="NCBI Taxonomy" id="2592382"/>
    <lineage>
        <taxon>Bacteria</taxon>
        <taxon>Bacillati</taxon>
        <taxon>Bacillota</taxon>
        <taxon>Bacilli</taxon>
        <taxon>Bacillales</taxon>
        <taxon>Bacillaceae</taxon>
        <taxon>Paenalkalicoccus</taxon>
    </lineage>
</organism>
<dbReference type="Proteomes" id="UP000318138">
    <property type="component" value="Chromosome"/>
</dbReference>
<feature type="transmembrane region" description="Helical" evidence="1">
    <location>
        <begin position="33"/>
        <end position="52"/>
    </location>
</feature>